<organism evidence="1">
    <name type="scientific">Rhipicephalus appendiculatus</name>
    <name type="common">Brown ear tick</name>
    <dbReference type="NCBI Taxonomy" id="34631"/>
    <lineage>
        <taxon>Eukaryota</taxon>
        <taxon>Metazoa</taxon>
        <taxon>Ecdysozoa</taxon>
        <taxon>Arthropoda</taxon>
        <taxon>Chelicerata</taxon>
        <taxon>Arachnida</taxon>
        <taxon>Acari</taxon>
        <taxon>Parasitiformes</taxon>
        <taxon>Ixodida</taxon>
        <taxon>Ixodoidea</taxon>
        <taxon>Ixodidae</taxon>
        <taxon>Rhipicephalinae</taxon>
        <taxon>Rhipicephalus</taxon>
        <taxon>Rhipicephalus</taxon>
    </lineage>
</organism>
<reference evidence="1" key="1">
    <citation type="journal article" date="2016" name="Ticks Tick Borne Dis.">
        <title>De novo assembly and annotation of the salivary gland transcriptome of Rhipicephalus appendiculatus male and female ticks during blood feeding.</title>
        <authorList>
            <person name="de Castro M.H."/>
            <person name="de Klerk D."/>
            <person name="Pienaar R."/>
            <person name="Latif A.A."/>
            <person name="Rees D.J."/>
            <person name="Mans B.J."/>
        </authorList>
    </citation>
    <scope>NUCLEOTIDE SEQUENCE</scope>
    <source>
        <tissue evidence="1">Salivary glands</tissue>
    </source>
</reference>
<sequence>MSILSKTGSCGPADFEVLTIALSTSSSSQVLEHKGYFMNNIAHFTGSYRFCSVYNELEPFREEKIRPAVAACVRCLQSNLCSYIIEIMSDVHVGATLKIRAPTSASNSIALHRRNHANVVRRTQQI</sequence>
<accession>A0A131YDH7</accession>
<dbReference type="AlphaFoldDB" id="A0A131YDH7"/>
<dbReference type="EMBL" id="GEDV01012586">
    <property type="protein sequence ID" value="JAP75971.1"/>
    <property type="molecule type" value="Transcribed_RNA"/>
</dbReference>
<protein>
    <submittedName>
        <fullName evidence="1">Uncharacterized protein</fullName>
    </submittedName>
</protein>
<evidence type="ECO:0000313" key="1">
    <source>
        <dbReference type="EMBL" id="JAP75971.1"/>
    </source>
</evidence>
<proteinExistence type="predicted"/>
<name>A0A131YDH7_RHIAP</name>